<dbReference type="GeneID" id="30523090"/>
<evidence type="ECO:0000313" key="1">
    <source>
        <dbReference type="EMBL" id="SHO33212.1"/>
    </source>
</evidence>
<keyword evidence="2" id="KW-1185">Reference proteome</keyword>
<dbReference type="RefSeq" id="YP_009329084.1">
    <property type="nucleotide sequence ID" value="NC_032108.1"/>
</dbReference>
<dbReference type="EMBL" id="LT671577">
    <property type="protein sequence ID" value="SHO33212.1"/>
    <property type="molecule type" value="Genomic_DNA"/>
</dbReference>
<dbReference type="Proteomes" id="UP000201465">
    <property type="component" value="Segment"/>
</dbReference>
<reference evidence="1 2" key="1">
    <citation type="submission" date="2016-11" db="EMBL/GenBank/DDBJ databases">
        <authorList>
            <consortium name="Urmite Genomes"/>
        </authorList>
    </citation>
    <scope>NUCLEOTIDE SEQUENCE [LARGE SCALE GENOMIC DNA]</scope>
    <source>
        <strain evidence="1 2">A11</strain>
    </source>
</reference>
<evidence type="ECO:0000313" key="2">
    <source>
        <dbReference type="Proteomes" id="UP000201465"/>
    </source>
</evidence>
<protein>
    <submittedName>
        <fullName evidence="1">Uncharacterized protein</fullName>
    </submittedName>
</protein>
<accession>A0A1M7XU52</accession>
<gene>
    <name evidence="1" type="ORF">BQ3484_144</name>
</gene>
<sequence length="175" mass="20896">MLWLKTIYKKGNLPATDIPSDMSYASLFAPSPFLNLPPEMWDNILSFSHGEKKDPTYEKVFSVQEKKNKVDSVLPRQNRSMRENKVLPREQDLDLEVNLKVREKAPKTKRKNRFLKMYTKPGHPPKKRVIKRAKVISHEEDLYKQSLINPYDWYTPDCEEPFYTEEYYKTMYEGW</sequence>
<proteinExistence type="predicted"/>
<dbReference type="KEGG" id="vg:30523090"/>
<organism evidence="1 2">
    <name type="scientific">Cedratvirus A11</name>
    <dbReference type="NCBI Taxonomy" id="1903266"/>
    <lineage>
        <taxon>Viruses</taxon>
        <taxon>Pithoviruses</taxon>
        <taxon>Orthocedratvirinae</taxon>
        <taxon>Alphacedratvirus</taxon>
        <taxon>Alphacedratvirus aljazairmassiliense</taxon>
    </lineage>
</organism>
<name>A0A1M7XU52_9VIRU</name>